<accession>A0ABT6WFJ7</accession>
<evidence type="ECO:0000256" key="5">
    <source>
        <dbReference type="PROSITE-ProRule" id="PRU01240"/>
    </source>
</evidence>
<dbReference type="Proteomes" id="UP001241758">
    <property type="component" value="Unassembled WGS sequence"/>
</dbReference>
<keyword evidence="4 5" id="KW-0720">Serine protease</keyword>
<feature type="signal peptide" evidence="6">
    <location>
        <begin position="1"/>
        <end position="30"/>
    </location>
</feature>
<evidence type="ECO:0000313" key="10">
    <source>
        <dbReference type="Proteomes" id="UP001241758"/>
    </source>
</evidence>
<dbReference type="InterPro" id="IPR000209">
    <property type="entry name" value="Peptidase_S8/S53_dom"/>
</dbReference>
<dbReference type="InterPro" id="IPR050131">
    <property type="entry name" value="Peptidase_S8_subtilisin-like"/>
</dbReference>
<evidence type="ECO:0000256" key="2">
    <source>
        <dbReference type="ARBA" id="ARBA00022670"/>
    </source>
</evidence>
<dbReference type="EMBL" id="JASCTH010000004">
    <property type="protein sequence ID" value="MDI6098477.1"/>
    <property type="molecule type" value="Genomic_DNA"/>
</dbReference>
<feature type="active site" description="Charge relay system" evidence="5">
    <location>
        <position position="160"/>
    </location>
</feature>
<sequence length="602" mass="62651">MKSTHRRIVVGLVAVTALAAGASLAPVAGASVTGAARALPVRFLVGLRGGVETDVTLPSLSRFGLAHAEGRGDSTARRLLGEVRARSIEVPGSRAAAVKAALQLDPNVAYVQEDPQVKKLDVTPSDPYFTAGRQPELGQITVPKAWESTTGSSVKVAVVDTGVNGVGDLAGRVLPGYDFYNGDGDADDDDGHGTIVASLVAATPNNGTGIAGVCGECQILPVKVLDSSGLGYHSDIARGIIYAAQQGSKIINLSLGSPASSAVLQDAVAYANGRGALVVAAAGNDGRDVRGYPAAYADVLAVGATDTRTGGTARADFSNFGNWVDVAAPGITAGMKRDGTYCWDDRSSCWIARYNEYEIQGTSFSAPLVSGVAALVASKNPGYSGWSLGNAITGTARPNGGWNQYGVVDAAAAINRGTDTTPPSATGTSPAQNAKVRGTVPVIALGLRDDSSGILAVDLFVDGKLHTWDYTAPFVPNLRTAGRNGRIKMQVRIRDKAGNVTWLPARTVIADNVLPTASVTKAPKNKARVKGTVKVHVKAADKSGISKVQLLVNGKVVATDTKAGYVLSYKVSRQKKTMKVRIRAYDKAGNVRYTTIRTYYRA</sequence>
<dbReference type="InterPro" id="IPR036852">
    <property type="entry name" value="Peptidase_S8/S53_dom_sf"/>
</dbReference>
<feature type="domain" description="Peptidase S8/S53" evidence="7">
    <location>
        <begin position="151"/>
        <end position="400"/>
    </location>
</feature>
<protein>
    <submittedName>
        <fullName evidence="9">S8 family serine peptidase</fullName>
    </submittedName>
</protein>
<evidence type="ECO:0000256" key="6">
    <source>
        <dbReference type="SAM" id="SignalP"/>
    </source>
</evidence>
<dbReference type="PROSITE" id="PS51318">
    <property type="entry name" value="TAT"/>
    <property type="match status" value="1"/>
</dbReference>
<dbReference type="InterPro" id="IPR023828">
    <property type="entry name" value="Peptidase_S8_Ser-AS"/>
</dbReference>
<dbReference type="PROSITE" id="PS00138">
    <property type="entry name" value="SUBTILASE_SER"/>
    <property type="match status" value="1"/>
</dbReference>
<evidence type="ECO:0000256" key="1">
    <source>
        <dbReference type="ARBA" id="ARBA00011073"/>
    </source>
</evidence>
<dbReference type="RefSeq" id="WP_282758145.1">
    <property type="nucleotide sequence ID" value="NZ_JASCTH010000004.1"/>
</dbReference>
<dbReference type="PANTHER" id="PTHR43806:SF11">
    <property type="entry name" value="CEREVISIN-RELATED"/>
    <property type="match status" value="1"/>
</dbReference>
<dbReference type="InterPro" id="IPR015500">
    <property type="entry name" value="Peptidase_S8_subtilisin-rel"/>
</dbReference>
<dbReference type="PROSITE" id="PS00137">
    <property type="entry name" value="SUBTILASE_HIS"/>
    <property type="match status" value="1"/>
</dbReference>
<evidence type="ECO:0000256" key="4">
    <source>
        <dbReference type="ARBA" id="ARBA00022825"/>
    </source>
</evidence>
<feature type="active site" description="Charge relay system" evidence="5">
    <location>
        <position position="363"/>
    </location>
</feature>
<dbReference type="PROSITE" id="PS51892">
    <property type="entry name" value="SUBTILASE"/>
    <property type="match status" value="1"/>
</dbReference>
<dbReference type="InterPro" id="IPR006311">
    <property type="entry name" value="TAT_signal"/>
</dbReference>
<comment type="caution">
    <text evidence="9">The sequence shown here is derived from an EMBL/GenBank/DDBJ whole genome shotgun (WGS) entry which is preliminary data.</text>
</comment>
<gene>
    <name evidence="9" type="ORF">QLQ12_07655</name>
</gene>
<dbReference type="InterPro" id="IPR022038">
    <property type="entry name" value="Ig-like_bact"/>
</dbReference>
<dbReference type="Pfam" id="PF12245">
    <property type="entry name" value="Big_3_2"/>
    <property type="match status" value="1"/>
</dbReference>
<dbReference type="Gene3D" id="2.60.40.10">
    <property type="entry name" value="Immunoglobulins"/>
    <property type="match status" value="2"/>
</dbReference>
<keyword evidence="6" id="KW-0732">Signal</keyword>
<dbReference type="SUPFAM" id="SSF52743">
    <property type="entry name" value="Subtilisin-like"/>
    <property type="match status" value="1"/>
</dbReference>
<feature type="chain" id="PRO_5046469532" evidence="6">
    <location>
        <begin position="31"/>
        <end position="602"/>
    </location>
</feature>
<dbReference type="InterPro" id="IPR022398">
    <property type="entry name" value="Peptidase_S8_His-AS"/>
</dbReference>
<comment type="similarity">
    <text evidence="1 5">Belongs to the peptidase S8 family.</text>
</comment>
<dbReference type="InterPro" id="IPR013783">
    <property type="entry name" value="Ig-like_fold"/>
</dbReference>
<keyword evidence="10" id="KW-1185">Reference proteome</keyword>
<reference evidence="9 10" key="1">
    <citation type="submission" date="2023-05" db="EMBL/GenBank/DDBJ databases">
        <title>Actinoplanes sp. NEAU-A12 genome sequencing.</title>
        <authorList>
            <person name="Wang Z.-S."/>
        </authorList>
    </citation>
    <scope>NUCLEOTIDE SEQUENCE [LARGE SCALE GENOMIC DNA]</scope>
    <source>
        <strain evidence="9 10">NEAU-A12</strain>
    </source>
</reference>
<evidence type="ECO:0000259" key="8">
    <source>
        <dbReference type="Pfam" id="PF12245"/>
    </source>
</evidence>
<keyword evidence="2 5" id="KW-0645">Protease</keyword>
<dbReference type="Pfam" id="PF00082">
    <property type="entry name" value="Peptidase_S8"/>
    <property type="match status" value="1"/>
</dbReference>
<organism evidence="9 10">
    <name type="scientific">Actinoplanes sandaracinus</name>
    <dbReference type="NCBI Taxonomy" id="3045177"/>
    <lineage>
        <taxon>Bacteria</taxon>
        <taxon>Bacillati</taxon>
        <taxon>Actinomycetota</taxon>
        <taxon>Actinomycetes</taxon>
        <taxon>Micromonosporales</taxon>
        <taxon>Micromonosporaceae</taxon>
        <taxon>Actinoplanes</taxon>
    </lineage>
</organism>
<proteinExistence type="inferred from homology"/>
<evidence type="ECO:0000313" key="9">
    <source>
        <dbReference type="EMBL" id="MDI6098477.1"/>
    </source>
</evidence>
<feature type="domain" description="Ig-like" evidence="8">
    <location>
        <begin position="485"/>
        <end position="512"/>
    </location>
</feature>
<evidence type="ECO:0000256" key="3">
    <source>
        <dbReference type="ARBA" id="ARBA00022801"/>
    </source>
</evidence>
<evidence type="ECO:0000259" key="7">
    <source>
        <dbReference type="Pfam" id="PF00082"/>
    </source>
</evidence>
<dbReference type="Pfam" id="PF17957">
    <property type="entry name" value="Big_7"/>
    <property type="match status" value="1"/>
</dbReference>
<name>A0ABT6WFJ7_9ACTN</name>
<dbReference type="PRINTS" id="PR00723">
    <property type="entry name" value="SUBTILISIN"/>
</dbReference>
<dbReference type="PANTHER" id="PTHR43806">
    <property type="entry name" value="PEPTIDASE S8"/>
    <property type="match status" value="1"/>
</dbReference>
<dbReference type="Gene3D" id="3.40.50.200">
    <property type="entry name" value="Peptidase S8/S53 domain"/>
    <property type="match status" value="1"/>
</dbReference>
<feature type="active site" description="Charge relay system" evidence="5">
    <location>
        <position position="192"/>
    </location>
</feature>
<keyword evidence="3 5" id="KW-0378">Hydrolase</keyword>